<evidence type="ECO:0000256" key="10">
    <source>
        <dbReference type="RuleBase" id="RU003423"/>
    </source>
</evidence>
<dbReference type="InterPro" id="IPR001078">
    <property type="entry name" value="2-oxoacid_DH_actylTfrase"/>
</dbReference>
<dbReference type="InterPro" id="IPR036625">
    <property type="entry name" value="E3-bd_dom_sf"/>
</dbReference>
<dbReference type="Pfam" id="PF00364">
    <property type="entry name" value="Biotin_lipoyl"/>
    <property type="match status" value="2"/>
</dbReference>
<dbReference type="InterPro" id="IPR004167">
    <property type="entry name" value="PSBD"/>
</dbReference>
<dbReference type="Proteomes" id="UP001500642">
    <property type="component" value="Unassembled WGS sequence"/>
</dbReference>
<reference evidence="15" key="1">
    <citation type="journal article" date="2019" name="Int. J. Syst. Evol. Microbiol.">
        <title>The Global Catalogue of Microorganisms (GCM) 10K type strain sequencing project: providing services to taxonomists for standard genome sequencing and annotation.</title>
        <authorList>
            <consortium name="The Broad Institute Genomics Platform"/>
            <consortium name="The Broad Institute Genome Sequencing Center for Infectious Disease"/>
            <person name="Wu L."/>
            <person name="Ma J."/>
        </authorList>
    </citation>
    <scope>NUCLEOTIDE SEQUENCE [LARGE SCALE GENOMIC DNA]</scope>
    <source>
        <strain evidence="15">JCM 17808</strain>
    </source>
</reference>
<evidence type="ECO:0000313" key="15">
    <source>
        <dbReference type="Proteomes" id="UP001500642"/>
    </source>
</evidence>
<sequence length="654" mass="68503">MSNSVQMPALGESVTEGTVTRWLKEVGDEIEVDEPLLEVSTDKVDTEIPSPYAGVLEQILADEDDVVEVGGDLAVIGDGSDDSADADESEDSADAEADSDAEDSSDDAPADDESAADEDEDDADDEDDDSADDSAGEDSAPKSDSSGSGEATEVTMPALGESVTEGTVTRWLKEVGDEIEVDEPLLEVSTDKVDTEVPSPVAGVVQKLLAEEDDTVEVGEPLALIGSGAPTEDSSDGESGADDTADDSSDDSSDDEVADAEDQADAEPEDKADEAAETDAEGEKAAEKVDAETDEDPEPDTGSGQESEKSEPAGKSAESAPAEKSEGRSGRDISATVSAENAAYVTPLVRKLAKTKGVDLSTVSGTGVGGRIRKQDVLSAAQNAAASQAAAPVAGGAGEQREAYTHEIPEEAQKLRGTTEKASRIRQTIASRMHESLQTTAQLTQVIEVDMTRVAKLRAAHKDAFAQKHGVKLSFLPFFAKAIVEALQVHPKVNAVYDVEAKEITYFDHENLAVAVDTERGLLVPVIKDAGELSIAGLAKAVDDLAARTREKKIGPDELTGGTFTVTNIGSVGALFDTPIINTPQVGIIGTGVITKRPVVVKTADGEDSIAIRDMVYLPLTYNHQLVDGADAGRFLQTIKARLEDGNFEADLDL</sequence>
<evidence type="ECO:0000256" key="4">
    <source>
        <dbReference type="ARBA" id="ARBA00007317"/>
    </source>
</evidence>
<feature type="compositionally biased region" description="Acidic residues" evidence="11">
    <location>
        <begin position="233"/>
        <end position="280"/>
    </location>
</feature>
<evidence type="ECO:0000256" key="5">
    <source>
        <dbReference type="ARBA" id="ARBA00022532"/>
    </source>
</evidence>
<dbReference type="PROSITE" id="PS50968">
    <property type="entry name" value="BIOTINYL_LIPOYL"/>
    <property type="match status" value="2"/>
</dbReference>
<evidence type="ECO:0000256" key="6">
    <source>
        <dbReference type="ARBA" id="ARBA00022679"/>
    </source>
</evidence>
<evidence type="ECO:0000256" key="7">
    <source>
        <dbReference type="ARBA" id="ARBA00022823"/>
    </source>
</evidence>
<dbReference type="Pfam" id="PF00198">
    <property type="entry name" value="2-oxoacid_dh"/>
    <property type="match status" value="1"/>
</dbReference>
<keyword evidence="5" id="KW-0816">Tricarboxylic acid cycle</keyword>
<accession>A0ABP8JCJ3</accession>
<evidence type="ECO:0000256" key="1">
    <source>
        <dbReference type="ARBA" id="ARBA00001938"/>
    </source>
</evidence>
<dbReference type="InterPro" id="IPR011053">
    <property type="entry name" value="Single_hybrid_motif"/>
</dbReference>
<comment type="similarity">
    <text evidence="4 10">Belongs to the 2-oxoacid dehydrogenase family.</text>
</comment>
<evidence type="ECO:0000256" key="11">
    <source>
        <dbReference type="SAM" id="MobiDB-lite"/>
    </source>
</evidence>
<organism evidence="14 15">
    <name type="scientific">Brevibacterium pityocampae</name>
    <dbReference type="NCBI Taxonomy" id="506594"/>
    <lineage>
        <taxon>Bacteria</taxon>
        <taxon>Bacillati</taxon>
        <taxon>Actinomycetota</taxon>
        <taxon>Actinomycetes</taxon>
        <taxon>Micrococcales</taxon>
        <taxon>Brevibacteriaceae</taxon>
        <taxon>Brevibacterium</taxon>
    </lineage>
</organism>
<dbReference type="PANTHER" id="PTHR43416">
    <property type="entry name" value="DIHYDROLIPOYLLYSINE-RESIDUE SUCCINYLTRANSFERASE COMPONENT OF 2-OXOGLUTARATE DEHYDROGENASE COMPLEX, MITOCHONDRIAL-RELATED"/>
    <property type="match status" value="1"/>
</dbReference>
<dbReference type="EC" id="2.3.1.-" evidence="10"/>
<dbReference type="EMBL" id="BAABGL010000006">
    <property type="protein sequence ID" value="GAA4388583.1"/>
    <property type="molecule type" value="Genomic_DNA"/>
</dbReference>
<protein>
    <recommendedName>
        <fullName evidence="10">Dihydrolipoamide acetyltransferase component of pyruvate dehydrogenase complex</fullName>
        <ecNumber evidence="10">2.3.1.-</ecNumber>
    </recommendedName>
</protein>
<dbReference type="InterPro" id="IPR050537">
    <property type="entry name" value="2-oxoacid_dehydrogenase"/>
</dbReference>
<feature type="domain" description="Lipoyl-binding" evidence="12">
    <location>
        <begin position="151"/>
        <end position="226"/>
    </location>
</feature>
<keyword evidence="7 10" id="KW-0450">Lipoyl</keyword>
<evidence type="ECO:0000256" key="8">
    <source>
        <dbReference type="ARBA" id="ARBA00023315"/>
    </source>
</evidence>
<gene>
    <name evidence="14" type="primary">sucB</name>
    <name evidence="14" type="ORF">GCM10023167_13480</name>
</gene>
<dbReference type="Pfam" id="PF02817">
    <property type="entry name" value="E3_binding"/>
    <property type="match status" value="1"/>
</dbReference>
<proteinExistence type="inferred from homology"/>
<dbReference type="InterPro" id="IPR000089">
    <property type="entry name" value="Biotin_lipoyl"/>
</dbReference>
<dbReference type="Gene3D" id="4.10.320.10">
    <property type="entry name" value="E3-binding domain"/>
    <property type="match status" value="1"/>
</dbReference>
<dbReference type="PROSITE" id="PS00189">
    <property type="entry name" value="LIPOYL"/>
    <property type="match status" value="2"/>
</dbReference>
<evidence type="ECO:0000259" key="13">
    <source>
        <dbReference type="PROSITE" id="PS51826"/>
    </source>
</evidence>
<dbReference type="InterPro" id="IPR023213">
    <property type="entry name" value="CAT-like_dom_sf"/>
</dbReference>
<dbReference type="Gene3D" id="3.30.559.10">
    <property type="entry name" value="Chloramphenicol acetyltransferase-like domain"/>
    <property type="match status" value="1"/>
</dbReference>
<comment type="pathway">
    <text evidence="3">Amino-acid degradation; L-lysine degradation via saccharopine pathway; glutaryl-CoA from L-lysine: step 6/6.</text>
</comment>
<feature type="region of interest" description="Disordered" evidence="11">
    <location>
        <begin position="212"/>
        <end position="334"/>
    </location>
</feature>
<dbReference type="SUPFAM" id="SSF52777">
    <property type="entry name" value="CoA-dependent acyltransferases"/>
    <property type="match status" value="1"/>
</dbReference>
<dbReference type="CDD" id="cd06849">
    <property type="entry name" value="lipoyl_domain"/>
    <property type="match status" value="2"/>
</dbReference>
<evidence type="ECO:0000256" key="2">
    <source>
        <dbReference type="ARBA" id="ARBA00004052"/>
    </source>
</evidence>
<dbReference type="SUPFAM" id="SSF51230">
    <property type="entry name" value="Single hybrid motif"/>
    <property type="match status" value="2"/>
</dbReference>
<feature type="region of interest" description="Disordered" evidence="11">
    <location>
        <begin position="70"/>
        <end position="165"/>
    </location>
</feature>
<comment type="function">
    <text evidence="2">E2 component of the 2-oxoglutarate dehydrogenase (OGDH) complex which catalyzes the second step in the conversion of 2-oxoglutarate to succinyl-CoA and CO(2).</text>
</comment>
<dbReference type="PANTHER" id="PTHR43416:SF8">
    <property type="entry name" value="LIPOAMIDE ACYLTRANSFERASE COMPONENT OF BRANCHED-CHAIN ALPHA-KETO ACID DEHYDROGENASE COMPLEX"/>
    <property type="match status" value="1"/>
</dbReference>
<keyword evidence="6 10" id="KW-0808">Transferase</keyword>
<feature type="domain" description="Peripheral subunit-binding (PSBD)" evidence="13">
    <location>
        <begin position="344"/>
        <end position="381"/>
    </location>
</feature>
<feature type="compositionally biased region" description="Basic and acidic residues" evidence="11">
    <location>
        <begin position="321"/>
        <end position="331"/>
    </location>
</feature>
<evidence type="ECO:0000259" key="12">
    <source>
        <dbReference type="PROSITE" id="PS50968"/>
    </source>
</evidence>
<dbReference type="InterPro" id="IPR014276">
    <property type="entry name" value="2-oxoglutarate_DH_E2"/>
</dbReference>
<dbReference type="RefSeq" id="WP_345030954.1">
    <property type="nucleotide sequence ID" value="NZ_BAABGL010000006.1"/>
</dbReference>
<dbReference type="NCBIfam" id="TIGR02927">
    <property type="entry name" value="SucB_Actino"/>
    <property type="match status" value="1"/>
</dbReference>
<feature type="domain" description="Lipoyl-binding" evidence="12">
    <location>
        <begin position="2"/>
        <end position="77"/>
    </location>
</feature>
<keyword evidence="15" id="KW-1185">Reference proteome</keyword>
<comment type="caution">
    <text evidence="14">The sequence shown here is derived from an EMBL/GenBank/DDBJ whole genome shotgun (WGS) entry which is preliminary data.</text>
</comment>
<dbReference type="SUPFAM" id="SSF47005">
    <property type="entry name" value="Peripheral subunit-binding domain of 2-oxo acid dehydrogenase complex"/>
    <property type="match status" value="1"/>
</dbReference>
<evidence type="ECO:0000256" key="3">
    <source>
        <dbReference type="ARBA" id="ARBA00005145"/>
    </source>
</evidence>
<evidence type="ECO:0000313" key="14">
    <source>
        <dbReference type="EMBL" id="GAA4388583.1"/>
    </source>
</evidence>
<feature type="compositionally biased region" description="Acidic residues" evidence="11">
    <location>
        <begin position="79"/>
        <end position="136"/>
    </location>
</feature>
<dbReference type="InterPro" id="IPR003016">
    <property type="entry name" value="2-oxoA_DH_lipoyl-BS"/>
</dbReference>
<comment type="cofactor">
    <cofactor evidence="1 10">
        <name>(R)-lipoate</name>
        <dbReference type="ChEBI" id="CHEBI:83088"/>
    </cofactor>
</comment>
<feature type="compositionally biased region" description="Basic and acidic residues" evidence="11">
    <location>
        <begin position="281"/>
        <end position="291"/>
    </location>
</feature>
<comment type="catalytic activity">
    <reaction evidence="9">
        <text>N(6)-[(R)-dihydrolipoyl]-L-lysyl-[protein] + succinyl-CoA = N(6)-[(R)-S(8)-succinyldihydrolipoyl]-L-lysyl-[protein] + CoA</text>
        <dbReference type="Rhea" id="RHEA:15213"/>
        <dbReference type="Rhea" id="RHEA-COMP:10475"/>
        <dbReference type="Rhea" id="RHEA-COMP:20092"/>
        <dbReference type="ChEBI" id="CHEBI:57287"/>
        <dbReference type="ChEBI" id="CHEBI:57292"/>
        <dbReference type="ChEBI" id="CHEBI:83100"/>
        <dbReference type="ChEBI" id="CHEBI:83120"/>
        <dbReference type="EC" id="2.3.1.61"/>
    </reaction>
</comment>
<dbReference type="Gene3D" id="2.40.50.100">
    <property type="match status" value="2"/>
</dbReference>
<evidence type="ECO:0000256" key="9">
    <source>
        <dbReference type="ARBA" id="ARBA00052761"/>
    </source>
</evidence>
<name>A0ABP8JCJ3_9MICO</name>
<dbReference type="PROSITE" id="PS51826">
    <property type="entry name" value="PSBD"/>
    <property type="match status" value="1"/>
</dbReference>
<keyword evidence="8 10" id="KW-0012">Acyltransferase</keyword>